<dbReference type="Gene3D" id="2.30.29.30">
    <property type="entry name" value="Pleckstrin-homology domain (PH domain)/Phosphotyrosine-binding domain (PTB)"/>
    <property type="match status" value="1"/>
</dbReference>
<accession>L8GP37</accession>
<sequence length="409" mass="45300">MAAFATLVFFLASFLLGAFTVLIVGVAVTYHYLSLLSSTKTDTNARSTASKGGQSLSGSGEHPALDGVSNDEKALGGYAKFLTPAQYSLISRDSFPMMLGRSSCVLRNATWQYSIIRGNMLFKYKDKGNNVAQVICLNGCTVEATSTNWSKKDTAIKLSHPEHQLFGDNQHDAYMLFPNGKEFELWFYALQRASALSTNLAKYQQEDAKINSYFSQYHNILMNPDTPNDGAWCNAILARFWCKGFNSFLSQGLCQRITKMTDFPGFIESMVLENMSLGTSLPMVSNATLYSITEQGGVIVDMDVVYHTGFEMTINIMTSIQLPGASVKVPASAYMQIKRLSGRMRMQINPPPCDRFWIGFHENPTFDIHAETSIASDSILPNMVQMANSIMKAPFPPLCDSVHRGRGHH</sequence>
<dbReference type="EMBL" id="KB008040">
    <property type="protein sequence ID" value="ELR14949.1"/>
    <property type="molecule type" value="Genomic_DNA"/>
</dbReference>
<keyword evidence="7" id="KW-0446">Lipid-binding</keyword>
<comment type="subcellular location">
    <subcellularLocation>
        <location evidence="1">Endoplasmic reticulum membrane</location>
    </subcellularLocation>
</comment>
<dbReference type="CDD" id="cd21675">
    <property type="entry name" value="SMP_TEX2"/>
    <property type="match status" value="1"/>
</dbReference>
<evidence type="ECO:0000256" key="9">
    <source>
        <dbReference type="SAM" id="MobiDB-lite"/>
    </source>
</evidence>
<evidence type="ECO:0000256" key="4">
    <source>
        <dbReference type="ARBA" id="ARBA00022824"/>
    </source>
</evidence>
<protein>
    <recommendedName>
        <fullName evidence="10">SMP-LTD domain-containing protein</fullName>
    </recommendedName>
</protein>
<dbReference type="PANTHER" id="PTHR13466:SF0">
    <property type="entry name" value="SMP-LTD DOMAIN-CONTAINING PROTEIN"/>
    <property type="match status" value="1"/>
</dbReference>
<keyword evidence="5" id="KW-1133">Transmembrane helix</keyword>
<reference evidence="11 12" key="1">
    <citation type="journal article" date="2013" name="Genome Biol.">
        <title>Genome of Acanthamoeba castellanii highlights extensive lateral gene transfer and early evolution of tyrosine kinase signaling.</title>
        <authorList>
            <person name="Clarke M."/>
            <person name="Lohan A.J."/>
            <person name="Liu B."/>
            <person name="Lagkouvardos I."/>
            <person name="Roy S."/>
            <person name="Zafar N."/>
            <person name="Bertelli C."/>
            <person name="Schilde C."/>
            <person name="Kianianmomeni A."/>
            <person name="Burglin T.R."/>
            <person name="Frech C."/>
            <person name="Turcotte B."/>
            <person name="Kopec K.O."/>
            <person name="Synnott J.M."/>
            <person name="Choo C."/>
            <person name="Paponov I."/>
            <person name="Finkler A."/>
            <person name="Soon Heng Tan C."/>
            <person name="Hutchins A.P."/>
            <person name="Weinmeier T."/>
            <person name="Rattei T."/>
            <person name="Chu J.S."/>
            <person name="Gimenez G."/>
            <person name="Irimia M."/>
            <person name="Rigden D.J."/>
            <person name="Fitzpatrick D.A."/>
            <person name="Lorenzo-Morales J."/>
            <person name="Bateman A."/>
            <person name="Chiu C.H."/>
            <person name="Tang P."/>
            <person name="Hegemann P."/>
            <person name="Fromm H."/>
            <person name="Raoult D."/>
            <person name="Greub G."/>
            <person name="Miranda-Saavedra D."/>
            <person name="Chen N."/>
            <person name="Nash P."/>
            <person name="Ginger M.L."/>
            <person name="Horn M."/>
            <person name="Schaap P."/>
            <person name="Caler L."/>
            <person name="Loftus B."/>
        </authorList>
    </citation>
    <scope>NUCLEOTIDE SEQUENCE [LARGE SCALE GENOMIC DNA]</scope>
    <source>
        <strain evidence="11 12">Neff</strain>
    </source>
</reference>
<evidence type="ECO:0000256" key="1">
    <source>
        <dbReference type="ARBA" id="ARBA00004586"/>
    </source>
</evidence>
<keyword evidence="3" id="KW-0812">Transmembrane</keyword>
<organism evidence="11 12">
    <name type="scientific">Acanthamoeba castellanii (strain ATCC 30010 / Neff)</name>
    <dbReference type="NCBI Taxonomy" id="1257118"/>
    <lineage>
        <taxon>Eukaryota</taxon>
        <taxon>Amoebozoa</taxon>
        <taxon>Discosea</taxon>
        <taxon>Longamoebia</taxon>
        <taxon>Centramoebida</taxon>
        <taxon>Acanthamoebidae</taxon>
        <taxon>Acanthamoeba</taxon>
    </lineage>
</organism>
<evidence type="ECO:0000256" key="2">
    <source>
        <dbReference type="ARBA" id="ARBA00022448"/>
    </source>
</evidence>
<keyword evidence="4" id="KW-0256">Endoplasmic reticulum</keyword>
<gene>
    <name evidence="11" type="ORF">ACA1_051920</name>
</gene>
<dbReference type="InterPro" id="IPR011993">
    <property type="entry name" value="PH-like_dom_sf"/>
</dbReference>
<dbReference type="KEGG" id="acan:ACA1_051920"/>
<evidence type="ECO:0000259" key="10">
    <source>
        <dbReference type="PROSITE" id="PS51847"/>
    </source>
</evidence>
<dbReference type="Proteomes" id="UP000011083">
    <property type="component" value="Unassembled WGS sequence"/>
</dbReference>
<feature type="domain" description="SMP-LTD" evidence="10">
    <location>
        <begin position="226"/>
        <end position="409"/>
    </location>
</feature>
<dbReference type="InterPro" id="IPR031468">
    <property type="entry name" value="SMP_LBD"/>
</dbReference>
<evidence type="ECO:0000313" key="11">
    <source>
        <dbReference type="EMBL" id="ELR14949.1"/>
    </source>
</evidence>
<feature type="compositionally biased region" description="Polar residues" evidence="9">
    <location>
        <begin position="43"/>
        <end position="58"/>
    </location>
</feature>
<keyword evidence="2" id="KW-0813">Transport</keyword>
<evidence type="ECO:0000256" key="8">
    <source>
        <dbReference type="ARBA" id="ARBA00023136"/>
    </source>
</evidence>
<evidence type="ECO:0000256" key="7">
    <source>
        <dbReference type="ARBA" id="ARBA00023121"/>
    </source>
</evidence>
<dbReference type="PANTHER" id="PTHR13466">
    <property type="entry name" value="TEX2 PROTEIN-RELATED"/>
    <property type="match status" value="1"/>
</dbReference>
<evidence type="ECO:0000256" key="6">
    <source>
        <dbReference type="ARBA" id="ARBA00023055"/>
    </source>
</evidence>
<dbReference type="GO" id="GO:0008289">
    <property type="term" value="F:lipid binding"/>
    <property type="evidence" value="ECO:0007669"/>
    <property type="project" value="UniProtKB-KW"/>
</dbReference>
<proteinExistence type="predicted"/>
<dbReference type="VEuPathDB" id="AmoebaDB:ACA1_051920"/>
<keyword evidence="6" id="KW-0445">Lipid transport</keyword>
<keyword evidence="12" id="KW-1185">Reference proteome</keyword>
<evidence type="ECO:0000313" key="12">
    <source>
        <dbReference type="Proteomes" id="UP000011083"/>
    </source>
</evidence>
<dbReference type="SUPFAM" id="SSF50729">
    <property type="entry name" value="PH domain-like"/>
    <property type="match status" value="1"/>
</dbReference>
<dbReference type="GO" id="GO:0005789">
    <property type="term" value="C:endoplasmic reticulum membrane"/>
    <property type="evidence" value="ECO:0007669"/>
    <property type="project" value="UniProtKB-SubCell"/>
</dbReference>
<evidence type="ECO:0000256" key="3">
    <source>
        <dbReference type="ARBA" id="ARBA00022692"/>
    </source>
</evidence>
<dbReference type="PROSITE" id="PS51847">
    <property type="entry name" value="SMP"/>
    <property type="match status" value="1"/>
</dbReference>
<name>L8GP37_ACACF</name>
<dbReference type="AlphaFoldDB" id="L8GP37"/>
<dbReference type="GeneID" id="14915551"/>
<keyword evidence="8" id="KW-0472">Membrane</keyword>
<dbReference type="RefSeq" id="XP_004336962.1">
    <property type="nucleotide sequence ID" value="XM_004336914.1"/>
</dbReference>
<evidence type="ECO:0000256" key="5">
    <source>
        <dbReference type="ARBA" id="ARBA00022989"/>
    </source>
</evidence>
<feature type="region of interest" description="Disordered" evidence="9">
    <location>
        <begin position="43"/>
        <end position="64"/>
    </location>
</feature>
<dbReference type="GO" id="GO:0006869">
    <property type="term" value="P:lipid transport"/>
    <property type="evidence" value="ECO:0007669"/>
    <property type="project" value="UniProtKB-KW"/>
</dbReference>
<dbReference type="OrthoDB" id="26740at2759"/>